<comment type="caution">
    <text evidence="1">The sequence shown here is derived from an EMBL/GenBank/DDBJ whole genome shotgun (WGS) entry which is preliminary data.</text>
</comment>
<reference evidence="1" key="1">
    <citation type="journal article" date="2014" name="Front. Microbiol.">
        <title>High frequency of phylogenetically diverse reductive dehalogenase-homologous genes in deep subseafloor sedimentary metagenomes.</title>
        <authorList>
            <person name="Kawai M."/>
            <person name="Futagami T."/>
            <person name="Toyoda A."/>
            <person name="Takaki Y."/>
            <person name="Nishi S."/>
            <person name="Hori S."/>
            <person name="Arai W."/>
            <person name="Tsubouchi T."/>
            <person name="Morono Y."/>
            <person name="Uchiyama I."/>
            <person name="Ito T."/>
            <person name="Fujiyama A."/>
            <person name="Inagaki F."/>
            <person name="Takami H."/>
        </authorList>
    </citation>
    <scope>NUCLEOTIDE SEQUENCE</scope>
    <source>
        <strain evidence="1">Expedition CK06-06</strain>
    </source>
</reference>
<gene>
    <name evidence="1" type="ORF">S06H3_66898</name>
</gene>
<name>X1R321_9ZZZZ</name>
<organism evidence="1">
    <name type="scientific">marine sediment metagenome</name>
    <dbReference type="NCBI Taxonomy" id="412755"/>
    <lineage>
        <taxon>unclassified sequences</taxon>
        <taxon>metagenomes</taxon>
        <taxon>ecological metagenomes</taxon>
    </lineage>
</organism>
<evidence type="ECO:0000313" key="1">
    <source>
        <dbReference type="EMBL" id="GAI61456.1"/>
    </source>
</evidence>
<dbReference type="EMBL" id="BARV01045904">
    <property type="protein sequence ID" value="GAI61456.1"/>
    <property type="molecule type" value="Genomic_DNA"/>
</dbReference>
<sequence>MITAFIWRKRLYRVFEVIGWWREPSEWWNAKA</sequence>
<feature type="non-terminal residue" evidence="1">
    <location>
        <position position="32"/>
    </location>
</feature>
<proteinExistence type="predicted"/>
<accession>X1R321</accession>
<dbReference type="AlphaFoldDB" id="X1R321"/>
<protein>
    <submittedName>
        <fullName evidence="1">Uncharacterized protein</fullName>
    </submittedName>
</protein>